<protein>
    <submittedName>
        <fullName evidence="1">Uncharacterized protein</fullName>
    </submittedName>
</protein>
<accession>A0A7C2PAV1</accession>
<evidence type="ECO:0000313" key="1">
    <source>
        <dbReference type="EMBL" id="HEN15776.1"/>
    </source>
</evidence>
<gene>
    <name evidence="1" type="ORF">ENQ76_09960</name>
</gene>
<organism evidence="1">
    <name type="scientific">Schlesneria paludicola</name>
    <dbReference type="NCBI Taxonomy" id="360056"/>
    <lineage>
        <taxon>Bacteria</taxon>
        <taxon>Pseudomonadati</taxon>
        <taxon>Planctomycetota</taxon>
        <taxon>Planctomycetia</taxon>
        <taxon>Planctomycetales</taxon>
        <taxon>Planctomycetaceae</taxon>
        <taxon>Schlesneria</taxon>
    </lineage>
</organism>
<dbReference type="AlphaFoldDB" id="A0A7C2PAV1"/>
<comment type="caution">
    <text evidence="1">The sequence shown here is derived from an EMBL/GenBank/DDBJ whole genome shotgun (WGS) entry which is preliminary data.</text>
</comment>
<reference evidence="1" key="1">
    <citation type="journal article" date="2020" name="mSystems">
        <title>Genome- and Community-Level Interaction Insights into Carbon Utilization and Element Cycling Functions of Hydrothermarchaeota in Hydrothermal Sediment.</title>
        <authorList>
            <person name="Zhou Z."/>
            <person name="Liu Y."/>
            <person name="Xu W."/>
            <person name="Pan J."/>
            <person name="Luo Z.H."/>
            <person name="Li M."/>
        </authorList>
    </citation>
    <scope>NUCLEOTIDE SEQUENCE [LARGE SCALE GENOMIC DNA]</scope>
    <source>
        <strain evidence="1">SpSt-339</strain>
    </source>
</reference>
<sequence>MARALIPAVVLGVVLGFGFAERTAEAGVKGKTYNVTVTKNLAREFTDFYSFQSDGKFISARGGIGSWSQTNLLLFSIWTCDFQASPTIKVSFIGVQVGPSIKAFGSNDEADIFQTVGTEGPYNGSIGDDTNYYITD</sequence>
<dbReference type="EMBL" id="DSOK01000284">
    <property type="protein sequence ID" value="HEN15776.1"/>
    <property type="molecule type" value="Genomic_DNA"/>
</dbReference>
<proteinExistence type="predicted"/>
<name>A0A7C2PAV1_9PLAN</name>